<evidence type="ECO:0000313" key="2">
    <source>
        <dbReference type="EMBL" id="MCP8886367.1"/>
    </source>
</evidence>
<evidence type="ECO:0000313" key="3">
    <source>
        <dbReference type="Proteomes" id="UP001060275"/>
    </source>
</evidence>
<feature type="signal peptide" evidence="1">
    <location>
        <begin position="1"/>
        <end position="21"/>
    </location>
</feature>
<keyword evidence="3" id="KW-1185">Reference proteome</keyword>
<dbReference type="EMBL" id="JAMWDU010000002">
    <property type="protein sequence ID" value="MCP8886367.1"/>
    <property type="molecule type" value="Genomic_DNA"/>
</dbReference>
<keyword evidence="1" id="KW-0732">Signal</keyword>
<name>A0A9Q4AMJ8_9HYPH</name>
<feature type="chain" id="PRO_5040274789" evidence="1">
    <location>
        <begin position="22"/>
        <end position="221"/>
    </location>
</feature>
<gene>
    <name evidence="2" type="ORF">NF348_04560</name>
</gene>
<reference evidence="2" key="1">
    <citation type="submission" date="2022-06" db="EMBL/GenBank/DDBJ databases">
        <title>Devosia sp. XJ19-45 genome assembly.</title>
        <authorList>
            <person name="Li B."/>
            <person name="Cai M."/>
            <person name="Nie G."/>
            <person name="Li W."/>
        </authorList>
    </citation>
    <scope>NUCLEOTIDE SEQUENCE</scope>
    <source>
        <strain evidence="2">XJ19-45</strain>
    </source>
</reference>
<comment type="caution">
    <text evidence="2">The sequence shown here is derived from an EMBL/GenBank/DDBJ whole genome shotgun (WGS) entry which is preliminary data.</text>
</comment>
<evidence type="ECO:0000256" key="1">
    <source>
        <dbReference type="SAM" id="SignalP"/>
    </source>
</evidence>
<protein>
    <submittedName>
        <fullName evidence="2">Uncharacterized protein</fullName>
    </submittedName>
</protein>
<proteinExistence type="predicted"/>
<organism evidence="2 3">
    <name type="scientific">Devosia ureilytica</name>
    <dbReference type="NCBI Taxonomy" id="2952754"/>
    <lineage>
        <taxon>Bacteria</taxon>
        <taxon>Pseudomonadati</taxon>
        <taxon>Pseudomonadota</taxon>
        <taxon>Alphaproteobacteria</taxon>
        <taxon>Hyphomicrobiales</taxon>
        <taxon>Devosiaceae</taxon>
        <taxon>Devosia</taxon>
    </lineage>
</organism>
<accession>A0A9Q4AMJ8</accession>
<dbReference type="Proteomes" id="UP001060275">
    <property type="component" value="Unassembled WGS sequence"/>
</dbReference>
<dbReference type="AlphaFoldDB" id="A0A9Q4AMJ8"/>
<dbReference type="RefSeq" id="WP_254673935.1">
    <property type="nucleotide sequence ID" value="NZ_JAMWDU010000002.1"/>
</dbReference>
<sequence length="221" mass="23784">MTLMKYALAPLAALLLMSAHAAAQVAGALPFSSENGQLTLETLGQRLTLPAPDWVEDASSVEALSEVVSTRFLEESGQSHLEIYPRGEGEAFWSTLYGARISNQASMSLAEFRSVVINVYARSCQPETVALFQLEPDEGDQLPPVGYVCGAYLDSFADFAGQGEVMVMGFYKSEAGLGMVYQEWRGDAFDPSTPSSWPVPAAVVEAQMARLATEVTLTLAD</sequence>